<keyword evidence="2" id="KW-0378">Hydrolase</keyword>
<evidence type="ECO:0000259" key="1">
    <source>
        <dbReference type="Pfam" id="PF07819"/>
    </source>
</evidence>
<dbReference type="AlphaFoldDB" id="A0A7X4KL94"/>
<dbReference type="InterPro" id="IPR029058">
    <property type="entry name" value="AB_hydrolase_fold"/>
</dbReference>
<comment type="caution">
    <text evidence="2">The sequence shown here is derived from an EMBL/GenBank/DDBJ whole genome shotgun (WGS) entry which is preliminary data.</text>
</comment>
<reference evidence="2 3" key="1">
    <citation type="submission" date="2019-12" db="EMBL/GenBank/DDBJ databases">
        <title>Novel species isolated from a subtropical stream in China.</title>
        <authorList>
            <person name="Lu H."/>
        </authorList>
    </citation>
    <scope>NUCLEOTIDE SEQUENCE [LARGE SCALE GENOMIC DNA]</scope>
    <source>
        <strain evidence="2 3">FT127W</strain>
    </source>
</reference>
<evidence type="ECO:0000313" key="2">
    <source>
        <dbReference type="EMBL" id="MYN05816.1"/>
    </source>
</evidence>
<dbReference type="SUPFAM" id="SSF53474">
    <property type="entry name" value="alpha/beta-Hydrolases"/>
    <property type="match status" value="1"/>
</dbReference>
<accession>A0A7X4KL94</accession>
<dbReference type="RefSeq" id="WP_161070212.1">
    <property type="nucleotide sequence ID" value="NZ_CP086370.1"/>
</dbReference>
<dbReference type="Pfam" id="PF07819">
    <property type="entry name" value="PGAP1"/>
    <property type="match status" value="1"/>
</dbReference>
<dbReference type="GO" id="GO:0016788">
    <property type="term" value="F:hydrolase activity, acting on ester bonds"/>
    <property type="evidence" value="ECO:0007669"/>
    <property type="project" value="InterPro"/>
</dbReference>
<dbReference type="EMBL" id="WWCU01000001">
    <property type="protein sequence ID" value="MYN05816.1"/>
    <property type="molecule type" value="Genomic_DNA"/>
</dbReference>
<evidence type="ECO:0000313" key="3">
    <source>
        <dbReference type="Proteomes" id="UP000450676"/>
    </source>
</evidence>
<sequence length="398" mass="41918">MATKLAIQPGQSRVADLIGAARLATGAVGGVADLAQAVHMAILGHVPAPVGRPLALATSLVYRSVRGVAGLAGGGLEHSLARLQPLLGERSGWAGREAVLAALNGVLGDRLAQDNNPLAIPMQFRRNGQPLAFTPPSAAPGGRVLVLAHGLCMNDLQWQRNGHDHGAMLERERGYTPVYLHYNTGRHISENGDDFAHKLEALLAGWPVPVEELVIVGHSMGGLLARSACHYGAQAGHRWLAHLSKLVFLGSPHQGAPLERGGNWVHLLTDFTPYTAPFTRLAKLRSAGITDLRHGSLLDSDWVGRDRFAHGAALPAPVPLPEGVACYAVAGTIGKDASQLSGRMAGDGLVPLASALGQHPDPLRSLAIPVAHQATVYGVNHMVLLDSPQVAQHLLAWL</sequence>
<dbReference type="PANTHER" id="PTHR37946:SF1">
    <property type="entry name" value="SLL1969 PROTEIN"/>
    <property type="match status" value="1"/>
</dbReference>
<name>A0A7X4KL94_9BURK</name>
<gene>
    <name evidence="2" type="ORF">GTP77_00525</name>
</gene>
<feature type="domain" description="GPI inositol-deacylase PGAP1-like alpha/beta" evidence="1">
    <location>
        <begin position="209"/>
        <end position="303"/>
    </location>
</feature>
<dbReference type="InterPro" id="IPR012908">
    <property type="entry name" value="PGAP1-ab_dom-like"/>
</dbReference>
<proteinExistence type="predicted"/>
<dbReference type="PANTHER" id="PTHR37946">
    <property type="entry name" value="SLL1969 PROTEIN"/>
    <property type="match status" value="1"/>
</dbReference>
<organism evidence="2 3">
    <name type="scientific">Pseudoduganella aquatica</name>
    <dbReference type="NCBI Taxonomy" id="2660641"/>
    <lineage>
        <taxon>Bacteria</taxon>
        <taxon>Pseudomonadati</taxon>
        <taxon>Pseudomonadota</taxon>
        <taxon>Betaproteobacteria</taxon>
        <taxon>Burkholderiales</taxon>
        <taxon>Oxalobacteraceae</taxon>
        <taxon>Telluria group</taxon>
        <taxon>Pseudoduganella</taxon>
    </lineage>
</organism>
<dbReference type="Proteomes" id="UP000450676">
    <property type="component" value="Unassembled WGS sequence"/>
</dbReference>
<protein>
    <submittedName>
        <fullName evidence="2">Alpha/beta hydrolase</fullName>
    </submittedName>
</protein>
<keyword evidence="3" id="KW-1185">Reference proteome</keyword>
<dbReference type="Gene3D" id="3.40.50.1820">
    <property type="entry name" value="alpha/beta hydrolase"/>
    <property type="match status" value="1"/>
</dbReference>